<dbReference type="InterPro" id="IPR053161">
    <property type="entry name" value="Ulvan_degrading_GH"/>
</dbReference>
<name>A7EGW6_SCLS1</name>
<dbReference type="EMBL" id="CH476625">
    <property type="protein sequence ID" value="EDO02082.1"/>
    <property type="molecule type" value="Genomic_DNA"/>
</dbReference>
<dbReference type="Proteomes" id="UP000001312">
    <property type="component" value="Unassembled WGS sequence"/>
</dbReference>
<organism evidence="1 2">
    <name type="scientific">Sclerotinia sclerotiorum (strain ATCC 18683 / 1980 / Ss-1)</name>
    <name type="common">White mold</name>
    <name type="synonym">Whetzelinia sclerotiorum</name>
    <dbReference type="NCBI Taxonomy" id="665079"/>
    <lineage>
        <taxon>Eukaryota</taxon>
        <taxon>Fungi</taxon>
        <taxon>Dikarya</taxon>
        <taxon>Ascomycota</taxon>
        <taxon>Pezizomycotina</taxon>
        <taxon>Leotiomycetes</taxon>
        <taxon>Helotiales</taxon>
        <taxon>Sclerotiniaceae</taxon>
        <taxon>Sclerotinia</taxon>
    </lineage>
</organism>
<dbReference type="eggNOG" id="ENOG502RY90">
    <property type="taxonomic scope" value="Eukaryota"/>
</dbReference>
<keyword evidence="2" id="KW-1185">Reference proteome</keyword>
<proteinExistence type="predicted"/>
<dbReference type="InterPro" id="IPR029062">
    <property type="entry name" value="Class_I_gatase-like"/>
</dbReference>
<dbReference type="HOGENOM" id="CLU_010993_1_0_1"/>
<dbReference type="PANTHER" id="PTHR36848:SF2">
    <property type="entry name" value="SECRETED PROTEIN"/>
    <property type="match status" value="1"/>
</dbReference>
<evidence type="ECO:0008006" key="3">
    <source>
        <dbReference type="Google" id="ProtNLM"/>
    </source>
</evidence>
<dbReference type="KEGG" id="ssl:SS1G_04558"/>
<dbReference type="RefSeq" id="XP_001594750.1">
    <property type="nucleotide sequence ID" value="XM_001594700.1"/>
</dbReference>
<dbReference type="CDD" id="cd03143">
    <property type="entry name" value="A4_beta-galactosidase_middle_domain"/>
    <property type="match status" value="1"/>
</dbReference>
<evidence type="ECO:0000313" key="2">
    <source>
        <dbReference type="Proteomes" id="UP000001312"/>
    </source>
</evidence>
<gene>
    <name evidence="1" type="ORF">SS1G_04558</name>
</gene>
<dbReference type="Gene3D" id="3.40.50.880">
    <property type="match status" value="1"/>
</dbReference>
<dbReference type="GeneID" id="5490886"/>
<dbReference type="AlphaFoldDB" id="A7EGW6"/>
<sequence>MEEPTLYSQTTALGEAMRCYRNMDMPGIDLLVDGVEYNTAKQASSVFRQMGHRGTMCEIYGVTHWYFTFEGHKGCGDWQAALGITFRVHHLAWLSMAGEGKRDYPASINYQSLWYKEYGYVEDHFARVGVAMTRGKAVTRVGVIHPIESYWLCFGPDRSGDEAGSRDRAFSDLTNWLLHGLIDFDFISESLLPTQVSKNQAGKKLRVGYCEYEVIIVPNLRTIRSSTLKVLQAFSKAGGHVIIAGSSPELIDATVSSEKPTIKHSINVFWSQQNILCALNEYRDLRVIGDTGSSVKSLLYQMREDGEERFVFICNKDRDSPVTTKIELEGHWDISIMDTFNGEESPVPSHVESERAPKTHVTMRFLIRSEFDVFKPTRVALEDAKTMEISINDTKLNSQEADGWWVDEDIQTLRIPANTIKKGTNTLTISFPFGILTNIERLYLLGEFSIGTKHGRFCLEPPRSISWGDITKQGLPFYAGNLTYICNVSLPPTNHGTNVYLSVPEFSSPVLFVALADTDQKLGRIAFQPRTLDITSLGPGTHKIAITAFGNRYNSFGHIHLPDGLTNGCSPDIWRTAGNWWTDNYNVKPIGILECPSLKAEIISVDVIDEGEEEWEVVE</sequence>
<dbReference type="STRING" id="665079.A7EGW6"/>
<dbReference type="InParanoid" id="A7EGW6"/>
<dbReference type="PANTHER" id="PTHR36848">
    <property type="entry name" value="DNA-BINDING PROTEIN (PUTATIVE SECRETED PROTEIN)-RELATED"/>
    <property type="match status" value="1"/>
</dbReference>
<reference evidence="2" key="1">
    <citation type="journal article" date="2011" name="PLoS Genet.">
        <title>Genomic analysis of the necrotrophic fungal pathogens Sclerotinia sclerotiorum and Botrytis cinerea.</title>
        <authorList>
            <person name="Amselem J."/>
            <person name="Cuomo C.A."/>
            <person name="van Kan J.A."/>
            <person name="Viaud M."/>
            <person name="Benito E.P."/>
            <person name="Couloux A."/>
            <person name="Coutinho P.M."/>
            <person name="de Vries R.P."/>
            <person name="Dyer P.S."/>
            <person name="Fillinger S."/>
            <person name="Fournier E."/>
            <person name="Gout L."/>
            <person name="Hahn M."/>
            <person name="Kohn L."/>
            <person name="Lapalu N."/>
            <person name="Plummer K.M."/>
            <person name="Pradier J.M."/>
            <person name="Quevillon E."/>
            <person name="Sharon A."/>
            <person name="Simon A."/>
            <person name="ten Have A."/>
            <person name="Tudzynski B."/>
            <person name="Tudzynski P."/>
            <person name="Wincker P."/>
            <person name="Andrew M."/>
            <person name="Anthouard V."/>
            <person name="Beever R.E."/>
            <person name="Beffa R."/>
            <person name="Benoit I."/>
            <person name="Bouzid O."/>
            <person name="Brault B."/>
            <person name="Chen Z."/>
            <person name="Choquer M."/>
            <person name="Collemare J."/>
            <person name="Cotton P."/>
            <person name="Danchin E.G."/>
            <person name="Da Silva C."/>
            <person name="Gautier A."/>
            <person name="Giraud C."/>
            <person name="Giraud T."/>
            <person name="Gonzalez C."/>
            <person name="Grossetete S."/>
            <person name="Guldener U."/>
            <person name="Henrissat B."/>
            <person name="Howlett B.J."/>
            <person name="Kodira C."/>
            <person name="Kretschmer M."/>
            <person name="Lappartient A."/>
            <person name="Leroch M."/>
            <person name="Levis C."/>
            <person name="Mauceli E."/>
            <person name="Neuveglise C."/>
            <person name="Oeser B."/>
            <person name="Pearson M."/>
            <person name="Poulain J."/>
            <person name="Poussereau N."/>
            <person name="Quesneville H."/>
            <person name="Rascle C."/>
            <person name="Schumacher J."/>
            <person name="Segurens B."/>
            <person name="Sexton A."/>
            <person name="Silva E."/>
            <person name="Sirven C."/>
            <person name="Soanes D.M."/>
            <person name="Talbot N.J."/>
            <person name="Templeton M."/>
            <person name="Yandava C."/>
            <person name="Yarden O."/>
            <person name="Zeng Q."/>
            <person name="Rollins J.A."/>
            <person name="Lebrun M.H."/>
            <person name="Dickman M."/>
        </authorList>
    </citation>
    <scope>NUCLEOTIDE SEQUENCE [LARGE SCALE GENOMIC DNA]</scope>
    <source>
        <strain evidence="2">ATCC 18683 / 1980 / Ss-1</strain>
    </source>
</reference>
<evidence type="ECO:0000313" key="1">
    <source>
        <dbReference type="EMBL" id="EDO02082.1"/>
    </source>
</evidence>
<protein>
    <recommendedName>
        <fullName evidence="3">Beta-galactosidase</fullName>
    </recommendedName>
</protein>
<accession>A7EGW6</accession>